<dbReference type="Pfam" id="PF01934">
    <property type="entry name" value="HepT-like"/>
    <property type="match status" value="1"/>
</dbReference>
<dbReference type="eggNOG" id="COG2361">
    <property type="taxonomic scope" value="Bacteria"/>
</dbReference>
<gene>
    <name evidence="6" type="ordered locus">Ilyop_2812</name>
</gene>
<dbReference type="GO" id="GO:0110001">
    <property type="term" value="C:toxin-antitoxin complex"/>
    <property type="evidence" value="ECO:0007669"/>
    <property type="project" value="InterPro"/>
</dbReference>
<evidence type="ECO:0000256" key="4">
    <source>
        <dbReference type="ARBA" id="ARBA00022741"/>
    </source>
</evidence>
<reference evidence="6 7" key="1">
    <citation type="journal article" date="2010" name="Stand. Genomic Sci.">
        <title>Complete genome sequence of Ilyobacter polytropus type strain (CuHbu1).</title>
        <authorList>
            <person name="Sikorski J."/>
            <person name="Chertkov O."/>
            <person name="Lapidus A."/>
            <person name="Nolan M."/>
            <person name="Lucas S."/>
            <person name="Del Rio T.G."/>
            <person name="Tice H."/>
            <person name="Cheng J.F."/>
            <person name="Tapia R."/>
            <person name="Han C."/>
            <person name="Goodwin L."/>
            <person name="Pitluck S."/>
            <person name="Liolios K."/>
            <person name="Ivanova N."/>
            <person name="Mavromatis K."/>
            <person name="Mikhailova N."/>
            <person name="Pati A."/>
            <person name="Chen A."/>
            <person name="Palaniappan K."/>
            <person name="Land M."/>
            <person name="Hauser L."/>
            <person name="Chang Y.J."/>
            <person name="Jeffries C.D."/>
            <person name="Brambilla E."/>
            <person name="Yasawong M."/>
            <person name="Rohde M."/>
            <person name="Pukall R."/>
            <person name="Spring S."/>
            <person name="Goker M."/>
            <person name="Woyke T."/>
            <person name="Bristow J."/>
            <person name="Eisen J.A."/>
            <person name="Markowitz V."/>
            <person name="Hugenholtz P."/>
            <person name="Kyrpides N.C."/>
            <person name="Klenk H.P."/>
        </authorList>
    </citation>
    <scope>NUCLEOTIDE SEQUENCE [LARGE SCALE GENOMIC DNA]</scope>
    <source>
        <strain evidence="7">ATCC 51220 / DSM 2926 / LMG 16218 / CuHBu1</strain>
        <plasmid evidence="7">pILYOP02</plasmid>
    </source>
</reference>
<keyword evidence="6" id="KW-0614">Plasmid</keyword>
<evidence type="ECO:0000256" key="2">
    <source>
        <dbReference type="ARBA" id="ARBA00022649"/>
    </source>
</evidence>
<evidence type="ECO:0000256" key="1">
    <source>
        <dbReference type="ARBA" id="ARBA00022553"/>
    </source>
</evidence>
<dbReference type="PANTHER" id="PTHR34139">
    <property type="entry name" value="UPF0331 PROTEIN MJ0127"/>
    <property type="match status" value="1"/>
</dbReference>
<dbReference type="InterPro" id="IPR008201">
    <property type="entry name" value="HepT-like"/>
</dbReference>
<dbReference type="PANTHER" id="PTHR34139:SF1">
    <property type="entry name" value="RNASE MJ1380-RELATED"/>
    <property type="match status" value="1"/>
</dbReference>
<evidence type="ECO:0000313" key="6">
    <source>
        <dbReference type="EMBL" id="ADO84566.1"/>
    </source>
</evidence>
<dbReference type="HOGENOM" id="CLU_142825_0_0_0"/>
<dbReference type="GO" id="GO:0004540">
    <property type="term" value="F:RNA nuclease activity"/>
    <property type="evidence" value="ECO:0007669"/>
    <property type="project" value="InterPro"/>
</dbReference>
<evidence type="ECO:0008006" key="8">
    <source>
        <dbReference type="Google" id="ProtNLM"/>
    </source>
</evidence>
<dbReference type="KEGG" id="ipo:Ilyop_2812"/>
<evidence type="ECO:0000256" key="3">
    <source>
        <dbReference type="ARBA" id="ARBA00022722"/>
    </source>
</evidence>
<dbReference type="GO" id="GO:0016787">
    <property type="term" value="F:hydrolase activity"/>
    <property type="evidence" value="ECO:0007669"/>
    <property type="project" value="UniProtKB-KW"/>
</dbReference>
<keyword evidence="5" id="KW-0378">Hydrolase</keyword>
<dbReference type="OrthoDB" id="9810538at2"/>
<dbReference type="RefSeq" id="WP_013389218.1">
    <property type="nucleotide sequence ID" value="NC_014634.1"/>
</dbReference>
<geneLocation type="plasmid" evidence="6 7">
    <name>pILYOP02</name>
</geneLocation>
<dbReference type="AlphaFoldDB" id="E3HDV4"/>
<name>E3HDV4_ILYPC</name>
<keyword evidence="3" id="KW-0540">Nuclease</keyword>
<organism evidence="6 7">
    <name type="scientific">Ilyobacter polytropus (strain ATCC 51220 / DSM 2926 / LMG 16218 / CuHBu1)</name>
    <dbReference type="NCBI Taxonomy" id="572544"/>
    <lineage>
        <taxon>Bacteria</taxon>
        <taxon>Fusobacteriati</taxon>
        <taxon>Fusobacteriota</taxon>
        <taxon>Fusobacteriia</taxon>
        <taxon>Fusobacteriales</taxon>
        <taxon>Fusobacteriaceae</taxon>
        <taxon>Ilyobacter</taxon>
    </lineage>
</organism>
<protein>
    <recommendedName>
        <fullName evidence="8">DUF86 domain-containing protein</fullName>
    </recommendedName>
</protein>
<keyword evidence="7" id="KW-1185">Reference proteome</keyword>
<evidence type="ECO:0000256" key="5">
    <source>
        <dbReference type="ARBA" id="ARBA00022801"/>
    </source>
</evidence>
<dbReference type="EMBL" id="CP002283">
    <property type="protein sequence ID" value="ADO84566.1"/>
    <property type="molecule type" value="Genomic_DNA"/>
</dbReference>
<dbReference type="GO" id="GO:0000166">
    <property type="term" value="F:nucleotide binding"/>
    <property type="evidence" value="ECO:0007669"/>
    <property type="project" value="UniProtKB-KW"/>
</dbReference>
<proteinExistence type="predicted"/>
<evidence type="ECO:0000313" key="7">
    <source>
        <dbReference type="Proteomes" id="UP000006875"/>
    </source>
</evidence>
<keyword evidence="1" id="KW-0597">Phosphoprotein</keyword>
<sequence>MSPNIANDLLYILSILESIGKLSEYTKGYSDAEEFFEVVNQMPFNASLSLLVNIGEASGKMSKELREKHVNIPWKTMKNFRNRVAYDYVNLNIFIISDVIKDKLPSILENLEDIVSVELNNKKFILEEYQDAYRQQVL</sequence>
<dbReference type="Proteomes" id="UP000006875">
    <property type="component" value="Plasmid pILYOP02"/>
</dbReference>
<dbReference type="InterPro" id="IPR051813">
    <property type="entry name" value="HepT_RNase_toxin"/>
</dbReference>
<keyword evidence="4" id="KW-0547">Nucleotide-binding</keyword>
<accession>E3HDV4</accession>
<keyword evidence="2" id="KW-1277">Toxin-antitoxin system</keyword>